<dbReference type="Pfam" id="PF26268">
    <property type="entry name" value="DUF8071"/>
    <property type="match status" value="1"/>
</dbReference>
<dbReference type="AlphaFoldDB" id="A0A9E7U9F8"/>
<feature type="transmembrane region" description="Helical" evidence="1">
    <location>
        <begin position="82"/>
        <end position="102"/>
    </location>
</feature>
<dbReference type="KEGG" id="ssai:N0B31_11565"/>
<sequence length="229" mass="23220">MSRSPLTVAGRFLSGLVAALVLTARLAGRAFGWLGTAARSLARSTVRWLGWLRASLADLAGPTRRHVVGPVRVGLLGRRPGVSLLAVLLAPVLALAVAWALSGVGFDAVREAVVGTWTGRDPTLVVLLAAAALVALGAASSAVNSGLLPTTLLVSAPVFGAGLLRYGTEPTVLSLGPVVSLPEAVGVATLLAVAFGVPLACGGFLLGAALRRVFRVFEGGREPLSGHEA</sequence>
<keyword evidence="1" id="KW-0812">Transmembrane</keyword>
<keyword evidence="1" id="KW-1133">Transmembrane helix</keyword>
<evidence type="ECO:0000313" key="3">
    <source>
        <dbReference type="EMBL" id="UWM52789.1"/>
    </source>
</evidence>
<evidence type="ECO:0000259" key="2">
    <source>
        <dbReference type="Pfam" id="PF26268"/>
    </source>
</evidence>
<reference evidence="3" key="1">
    <citation type="submission" date="2022-09" db="EMBL/GenBank/DDBJ databases">
        <title>Diverse halophilic archaea isolated from saline environments.</title>
        <authorList>
            <person name="Cui H.-L."/>
        </authorList>
    </citation>
    <scope>NUCLEOTIDE SEQUENCE</scope>
    <source>
        <strain evidence="3">ZS-35-S2</strain>
    </source>
</reference>
<evidence type="ECO:0000256" key="1">
    <source>
        <dbReference type="SAM" id="Phobius"/>
    </source>
</evidence>
<feature type="domain" description="DUF8071" evidence="2">
    <location>
        <begin position="76"/>
        <end position="218"/>
    </location>
</feature>
<feature type="transmembrane region" description="Helical" evidence="1">
    <location>
        <begin position="12"/>
        <end position="34"/>
    </location>
</feature>
<keyword evidence="4" id="KW-1185">Reference proteome</keyword>
<feature type="transmembrane region" description="Helical" evidence="1">
    <location>
        <begin position="146"/>
        <end position="164"/>
    </location>
</feature>
<feature type="transmembrane region" description="Helical" evidence="1">
    <location>
        <begin position="184"/>
        <end position="206"/>
    </location>
</feature>
<proteinExistence type="predicted"/>
<organism evidence="3 4">
    <name type="scientific">Salinirubellus salinus</name>
    <dbReference type="NCBI Taxonomy" id="1364945"/>
    <lineage>
        <taxon>Archaea</taxon>
        <taxon>Methanobacteriati</taxon>
        <taxon>Methanobacteriota</taxon>
        <taxon>Stenosarchaea group</taxon>
        <taxon>Halobacteria</taxon>
        <taxon>Halobacteriales</taxon>
        <taxon>Natronomonadaceae</taxon>
        <taxon>Salinirubellus</taxon>
    </lineage>
</organism>
<dbReference type="Proteomes" id="UP001057580">
    <property type="component" value="Chromosome"/>
</dbReference>
<dbReference type="EMBL" id="CP104003">
    <property type="protein sequence ID" value="UWM52789.1"/>
    <property type="molecule type" value="Genomic_DNA"/>
</dbReference>
<dbReference type="InterPro" id="IPR058384">
    <property type="entry name" value="DUF8071"/>
</dbReference>
<accession>A0A9E7U9F8</accession>
<keyword evidence="1" id="KW-0472">Membrane</keyword>
<evidence type="ECO:0000313" key="4">
    <source>
        <dbReference type="Proteomes" id="UP001057580"/>
    </source>
</evidence>
<gene>
    <name evidence="3" type="ORF">N0B31_11565</name>
</gene>
<protein>
    <recommendedName>
        <fullName evidence="2">DUF8071 domain-containing protein</fullName>
    </recommendedName>
</protein>
<feature type="transmembrane region" description="Helical" evidence="1">
    <location>
        <begin position="122"/>
        <end position="139"/>
    </location>
</feature>
<dbReference type="GeneID" id="74943069"/>
<dbReference type="RefSeq" id="WP_260591784.1">
    <property type="nucleotide sequence ID" value="NZ_CP104003.1"/>
</dbReference>
<name>A0A9E7U9F8_9EURY</name>